<comment type="caution">
    <text evidence="1">The sequence shown here is derived from an EMBL/GenBank/DDBJ whole genome shotgun (WGS) entry which is preliminary data.</text>
</comment>
<dbReference type="VEuPathDB" id="FungiDB:FUN_015186"/>
<protein>
    <submittedName>
        <fullName evidence="1">Uncharacterized protein</fullName>
    </submittedName>
</protein>
<dbReference type="Proteomes" id="UP000232722">
    <property type="component" value="Unassembled WGS sequence"/>
</dbReference>
<dbReference type="VEuPathDB" id="FungiDB:RhiirA1_477232"/>
<evidence type="ECO:0000313" key="2">
    <source>
        <dbReference type="Proteomes" id="UP000232722"/>
    </source>
</evidence>
<proteinExistence type="predicted"/>
<evidence type="ECO:0000313" key="1">
    <source>
        <dbReference type="EMBL" id="PKC09158.1"/>
    </source>
</evidence>
<reference evidence="1 2" key="1">
    <citation type="submission" date="2016-04" db="EMBL/GenBank/DDBJ databases">
        <title>Genome analyses suggest a sexual origin of heterokaryosis in a supposedly ancient asexual fungus.</title>
        <authorList>
            <person name="Ropars J."/>
            <person name="Sedzielewska K."/>
            <person name="Noel J."/>
            <person name="Charron P."/>
            <person name="Farinelli L."/>
            <person name="Marton T."/>
            <person name="Kruger M."/>
            <person name="Pelin A."/>
            <person name="Brachmann A."/>
            <person name="Corradi N."/>
        </authorList>
    </citation>
    <scope>NUCLEOTIDE SEQUENCE [LARGE SCALE GENOMIC DNA]</scope>
    <source>
        <strain evidence="1 2">A5</strain>
    </source>
</reference>
<accession>A0A2N0PQP1</accession>
<sequence length="663" mass="78649">MVIVPRIEYQLAAIVLTKRECENLMTKLSSIIKRRAKLAKSTPNFILYEKEIMGVKHIYDLQIEILCKNLLYQANGNEKLKTLFLIKISQEQKNIWTSKCPGEMKIESKCHHNWILAAIKALNEVNITLCNHEIKNINEDHRIKGGRIDIVEILGKKYIKNSAISRRNKDIMFLEDLLEADGINMLKWKHLCKEKGLNTKGKTPKWFKDIENKILEDGNNIIRKIKKEYIGQVTKSNIHINLFDENEKKGKNQIITWNVEGDFPIFCEDKKKSQSKKCKRIGLHLELVNDKIDINNSPFLKKCKGCDRNIDTKKIKPKVDESGKKIYGFKIMWKILEEKNNIIEENSEITLLAKHDGNNENEFKIILRSLIIGLLIIENDSEIVLGINENVQKLIFDFKNNFSNRRKIDSDYYLELLFIENFLEDNEMKIAEMNEYDYRLLKKLRVIAKEILNEEINTIKYNFEINNEALLVNEFNLYWNQRLITGGYTRGWRKKVTNAIWKNEMLNSNRLDDLFMYNFKKEFDWKNTLEFISNRTEFSKRQCGDKDTYERFYRIKNLLKEQPTYEALYQRNTNKIEDNKCIRCKENEIESWEHIWICNDNESTLNEIIYDSLNLFEQQLKNSNQEENIEILRNFSFDFLNILESPSVVLRGKSRIWELIRGI</sequence>
<reference evidence="1 2" key="2">
    <citation type="submission" date="2017-09" db="EMBL/GenBank/DDBJ databases">
        <title>Extensive intraspecific genome diversity in a model arbuscular mycorrhizal fungus.</title>
        <authorList>
            <person name="Chen E.C."/>
            <person name="Morin E."/>
            <person name="Beaudet D."/>
            <person name="Noel J."/>
            <person name="Ndikumana S."/>
            <person name="Charron P."/>
            <person name="St-Onge C."/>
            <person name="Giorgi J."/>
            <person name="Grigoriev I.V."/>
            <person name="Roux C."/>
            <person name="Martin F.M."/>
            <person name="Corradi N."/>
        </authorList>
    </citation>
    <scope>NUCLEOTIDE SEQUENCE [LARGE SCALE GENOMIC DNA]</scope>
    <source>
        <strain evidence="1 2">A5</strain>
    </source>
</reference>
<dbReference type="AlphaFoldDB" id="A0A2N0PQP1"/>
<name>A0A2N0PQP1_9GLOM</name>
<dbReference type="VEuPathDB" id="FungiDB:RhiirFUN_013369"/>
<gene>
    <name evidence="1" type="ORF">RhiirA5_375674</name>
</gene>
<dbReference type="EMBL" id="LLXJ01000482">
    <property type="protein sequence ID" value="PKC09158.1"/>
    <property type="molecule type" value="Genomic_DNA"/>
</dbReference>
<organism evidence="1 2">
    <name type="scientific">Rhizophagus irregularis</name>
    <dbReference type="NCBI Taxonomy" id="588596"/>
    <lineage>
        <taxon>Eukaryota</taxon>
        <taxon>Fungi</taxon>
        <taxon>Fungi incertae sedis</taxon>
        <taxon>Mucoromycota</taxon>
        <taxon>Glomeromycotina</taxon>
        <taxon>Glomeromycetes</taxon>
        <taxon>Glomerales</taxon>
        <taxon>Glomeraceae</taxon>
        <taxon>Rhizophagus</taxon>
    </lineage>
</organism>